<dbReference type="PROSITE" id="PS00022">
    <property type="entry name" value="EGF_1"/>
    <property type="match status" value="2"/>
</dbReference>
<evidence type="ECO:0000256" key="3">
    <source>
        <dbReference type="SAM" id="SignalP"/>
    </source>
</evidence>
<keyword evidence="1" id="KW-1015">Disulfide bond</keyword>
<accession>A0A3L8DES1</accession>
<feature type="transmembrane region" description="Helical" evidence="2">
    <location>
        <begin position="1398"/>
        <end position="1421"/>
    </location>
</feature>
<dbReference type="InterPro" id="IPR000742">
    <property type="entry name" value="EGF"/>
</dbReference>
<dbReference type="PANTHER" id="PTHR24047:SF29">
    <property type="entry name" value="EATER-RELATED"/>
    <property type="match status" value="1"/>
</dbReference>
<feature type="disulfide bond" evidence="1">
    <location>
        <begin position="1277"/>
        <end position="1287"/>
    </location>
</feature>
<dbReference type="PANTHER" id="PTHR24047">
    <property type="entry name" value="FI01909P-RELATED"/>
    <property type="match status" value="1"/>
</dbReference>
<dbReference type="PROSITE" id="PS50026">
    <property type="entry name" value="EGF_3"/>
    <property type="match status" value="2"/>
</dbReference>
<dbReference type="Proteomes" id="UP000279307">
    <property type="component" value="Chromosome 9"/>
</dbReference>
<dbReference type="InterPro" id="IPR053255">
    <property type="entry name" value="EGF-like_domain"/>
</dbReference>
<dbReference type="OrthoDB" id="409374at2759"/>
<name>A0A3L8DES1_OOCBI</name>
<sequence length="1456" mass="158834">MKVSYILFILVILQIGVITVSTEYIRTNANAFTKVCNKIVSYQATRNTPYLETYKERTWGLFYKTKVRWNYKIEYFTSWRREYTCCDGYLERSSNASLDCEPICKPPCGNGTCIKPNVCICNSGYAEETDIVFDSICIPVCTRTCVHGRCTAPENCTCDNGYSLSNDGYTCEPVCNEPCGKGAYCSKPGVCTCLPGYSNRSTSHCSPICNYGCIHGKCTAPGVCTCDDGFEPVTLVLCKPKCEHGCINGMCKAPNVCICEEGYSLKYPGICEPVCSQPCVMGTCEAPEICSCFEGYEMLENSKYICEPFCEKACLNGKCTSPSVCTCNKGFQKSRTKHICEPYCETSCEPFGVCTAPNVCTCFDGYQLVDANQTTEIRVQYAAATSVCEPICHTPCVNGFCSGPDACLCNDGYYRSDSNVCTPRCLDECSVNSFCSAPNTCTCNTGYRLPKTTSDICEPFCEENCVNGYCSAPNECNCNAGYSLSASSMNVCGPVCHPACKVHGICLAPDLCTCQNGYRMVHYNDVNVPFGCEPICNVECGNGTCTAPEACTCFDGYQNAETGKCVPVCRMCGNGTCVAPGVCVCDSGFFLMDPVNTEVPDSHIALDEDRSGNGSRCMPRCESCDNGECVAPDECRCDAGYVKIEGTCVHACHNGCGTHGECVQERRSCECHYGWTGSHCDQPTLCILSVNGEGNHTESLNIIEEQNATIEYVLLNNPACPECIDEMSNETLCFNISDTKYNESRIGCLMGRECLTLTDKYGSQRETVKLNAIIGVQAFSNSVIPHHTHPVTLEQNNSIMGLLDSIVTVLTIVILLTEMGKWSNGKFFSDHTPSPNASVVINGSHSISDSTCVESFSRNVPQYIPYTETYRSRAMGFYRPQIRTNYKIEYHVLWSVEPKCCDGFVQVGRMCTPHCLHPCERGICIQPNVCKCNTGYRMSYNVTSGTVIEMCVPVCTNGCVNGTCVDAEVCSCNDGYWMDADGFTCRPVCDIECERNHGYCAEPDVCSCRPGYVRAERDESTTYSPHGIPRCEPVCDRACTNGRCTAPNICSCAVGYEADEADPRFTCSPRCDEGCAFGKCTAPGICNCDDGYRPVNASVCEPICRVPCVMGTCVAPETCNCELGYGLLGDSKYVCKPICETSCGNGTCTAPGVCSCNNGYSAVNASTCEPICSEPCVMGVCVAPESCNCNVGYAHLGDSKYICEPICKTGCANGTCTAPNRCTCDDGFALRNASFCEPVCERNCQNGDCVGPNQCVCHDNFVPSTRHNFSTECVPACTRNCSGHGVCMVNDENDGCQCYFGWTGWDCDRPTVCVVTVDLIRTDISKLTIYNVTNSTIMRAHENAPHCYQCDDDFLDTESLCYVVQSDEANTTVSCLLSTDLPCYMAPRYDSSIDFAKIAWPLVAVAILILTSIIAASYLIYRRHQRKKLITARSSTRYAREAFATESLLSENVIYL</sequence>
<evidence type="ECO:0000256" key="2">
    <source>
        <dbReference type="SAM" id="Phobius"/>
    </source>
</evidence>
<dbReference type="InterPro" id="IPR003341">
    <property type="entry name" value="Cys_rich_tripleX"/>
</dbReference>
<evidence type="ECO:0000313" key="5">
    <source>
        <dbReference type="EMBL" id="RLU18653.1"/>
    </source>
</evidence>
<keyword evidence="3" id="KW-0732">Signal</keyword>
<evidence type="ECO:0000259" key="4">
    <source>
        <dbReference type="PROSITE" id="PS50026"/>
    </source>
</evidence>
<reference evidence="5" key="1">
    <citation type="journal article" date="2018" name="Genome Res.">
        <title>The genomic architecture and molecular evolution of ant odorant receptors.</title>
        <authorList>
            <person name="McKenzie S.K."/>
            <person name="Kronauer D.J.C."/>
        </authorList>
    </citation>
    <scope>NUCLEOTIDE SEQUENCE [LARGE SCALE GENOMIC DNA]</scope>
    <source>
        <strain evidence="5">Clonal line C1</strain>
    </source>
</reference>
<feature type="disulfide bond" evidence="1">
    <location>
        <begin position="652"/>
        <end position="662"/>
    </location>
</feature>
<dbReference type="Gene3D" id="2.10.25.10">
    <property type="entry name" value="Laminin"/>
    <property type="match status" value="25"/>
</dbReference>
<evidence type="ECO:0000256" key="1">
    <source>
        <dbReference type="PROSITE-ProRule" id="PRU00076"/>
    </source>
</evidence>
<feature type="signal peptide" evidence="3">
    <location>
        <begin position="1"/>
        <end position="22"/>
    </location>
</feature>
<gene>
    <name evidence="5" type="ORF">DMN91_009010</name>
</gene>
<comment type="caution">
    <text evidence="5">The sequence shown here is derived from an EMBL/GenBank/DDBJ whole genome shotgun (WGS) entry which is preliminary data.</text>
</comment>
<organism evidence="5">
    <name type="scientific">Ooceraea biroi</name>
    <name type="common">Clonal raider ant</name>
    <name type="synonym">Cerapachys biroi</name>
    <dbReference type="NCBI Taxonomy" id="2015173"/>
    <lineage>
        <taxon>Eukaryota</taxon>
        <taxon>Metazoa</taxon>
        <taxon>Ecdysozoa</taxon>
        <taxon>Arthropoda</taxon>
        <taxon>Hexapoda</taxon>
        <taxon>Insecta</taxon>
        <taxon>Pterygota</taxon>
        <taxon>Neoptera</taxon>
        <taxon>Endopterygota</taxon>
        <taxon>Hymenoptera</taxon>
        <taxon>Apocrita</taxon>
        <taxon>Aculeata</taxon>
        <taxon>Formicoidea</taxon>
        <taxon>Formicidae</taxon>
        <taxon>Dorylinae</taxon>
        <taxon>Ooceraea</taxon>
    </lineage>
</organism>
<reference evidence="5" key="2">
    <citation type="submission" date="2018-07" db="EMBL/GenBank/DDBJ databases">
        <authorList>
            <person name="Mckenzie S.K."/>
            <person name="Kronauer D.J.C."/>
        </authorList>
    </citation>
    <scope>NUCLEOTIDE SEQUENCE</scope>
    <source>
        <strain evidence="5">Clonal line C1</strain>
    </source>
</reference>
<dbReference type="SMART" id="SM00181">
    <property type="entry name" value="EGF"/>
    <property type="match status" value="27"/>
</dbReference>
<keyword evidence="2" id="KW-0472">Membrane</keyword>
<comment type="caution">
    <text evidence="1">Lacks conserved residue(s) required for the propagation of feature annotation.</text>
</comment>
<feature type="chain" id="PRO_5018138052" description="EGF-like domain-containing protein" evidence="3">
    <location>
        <begin position="23"/>
        <end position="1456"/>
    </location>
</feature>
<keyword evidence="2" id="KW-0812">Transmembrane</keyword>
<feature type="domain" description="EGF-like" evidence="4">
    <location>
        <begin position="649"/>
        <end position="681"/>
    </location>
</feature>
<keyword evidence="1" id="KW-0245">EGF-like domain</keyword>
<feature type="domain" description="EGF-like" evidence="4">
    <location>
        <begin position="1274"/>
        <end position="1308"/>
    </location>
</feature>
<protein>
    <recommendedName>
        <fullName evidence="4">EGF-like domain-containing protein</fullName>
    </recommendedName>
</protein>
<proteinExistence type="predicted"/>
<feature type="disulfide bond" evidence="1">
    <location>
        <begin position="671"/>
        <end position="680"/>
    </location>
</feature>
<dbReference type="EMBL" id="QOIP01000009">
    <property type="protein sequence ID" value="RLU18653.1"/>
    <property type="molecule type" value="Genomic_DNA"/>
</dbReference>
<feature type="disulfide bond" evidence="1">
    <location>
        <begin position="1298"/>
        <end position="1307"/>
    </location>
</feature>
<dbReference type="Pfam" id="PF02363">
    <property type="entry name" value="C_tripleX"/>
    <property type="match status" value="24"/>
</dbReference>
<keyword evidence="2" id="KW-1133">Transmembrane helix</keyword>
<dbReference type="InterPro" id="IPR009030">
    <property type="entry name" value="Growth_fac_rcpt_cys_sf"/>
</dbReference>
<dbReference type="PROSITE" id="PS01186">
    <property type="entry name" value="EGF_2"/>
    <property type="match status" value="2"/>
</dbReference>
<dbReference type="SUPFAM" id="SSF57184">
    <property type="entry name" value="Growth factor receptor domain"/>
    <property type="match status" value="2"/>
</dbReference>